<dbReference type="InterPro" id="IPR032183">
    <property type="entry name" value="PKD-like"/>
</dbReference>
<dbReference type="PROSITE" id="PS51257">
    <property type="entry name" value="PROKAR_LIPOPROTEIN"/>
    <property type="match status" value="1"/>
</dbReference>
<reference evidence="1 2" key="1">
    <citation type="submission" date="2018-01" db="EMBL/GenBank/DDBJ databases">
        <authorList>
            <person name="Gaut B.S."/>
            <person name="Morton B.R."/>
            <person name="Clegg M.T."/>
            <person name="Duvall M.R."/>
        </authorList>
    </citation>
    <scope>NUCLEOTIDE SEQUENCE [LARGE SCALE GENOMIC DNA]</scope>
    <source>
        <strain evidence="1 2">HR-AV</strain>
    </source>
</reference>
<accession>A0A2S5A7U2</accession>
<evidence type="ECO:0000313" key="1">
    <source>
        <dbReference type="EMBL" id="POY38596.1"/>
    </source>
</evidence>
<comment type="caution">
    <text evidence="1">The sequence shown here is derived from an EMBL/GenBank/DDBJ whole genome shotgun (WGS) entry which is preliminary data.</text>
</comment>
<dbReference type="Pfam" id="PF16407">
    <property type="entry name" value="PKD_2"/>
    <property type="match status" value="1"/>
</dbReference>
<protein>
    <recommendedName>
        <fullName evidence="3">PKD-like family protein</fullName>
    </recommendedName>
</protein>
<proteinExistence type="predicted"/>
<evidence type="ECO:0000313" key="2">
    <source>
        <dbReference type="Proteomes" id="UP000236893"/>
    </source>
</evidence>
<dbReference type="EMBL" id="PQVF01000002">
    <property type="protein sequence ID" value="POY38596.1"/>
    <property type="molecule type" value="Genomic_DNA"/>
</dbReference>
<dbReference type="OrthoDB" id="1095195at2"/>
<dbReference type="Proteomes" id="UP000236893">
    <property type="component" value="Unassembled WGS sequence"/>
</dbReference>
<dbReference type="RefSeq" id="WP_103787853.1">
    <property type="nucleotide sequence ID" value="NZ_PQVF01000002.1"/>
</dbReference>
<organism evidence="1 2">
    <name type="scientific">Solitalea longa</name>
    <dbReference type="NCBI Taxonomy" id="2079460"/>
    <lineage>
        <taxon>Bacteria</taxon>
        <taxon>Pseudomonadati</taxon>
        <taxon>Bacteroidota</taxon>
        <taxon>Sphingobacteriia</taxon>
        <taxon>Sphingobacteriales</taxon>
        <taxon>Sphingobacteriaceae</taxon>
        <taxon>Solitalea</taxon>
    </lineage>
</organism>
<gene>
    <name evidence="1" type="ORF">C3K47_04160</name>
</gene>
<name>A0A2S5A7U2_9SPHI</name>
<sequence>MFKNIYHYIIALIVITTAYSCQKDIGNYDYNSINKVEFGAINTENPNSNTIKALFAQRLVVKPELTFTEDAVGAEADYSYEWAYVKPNDVGAKEIKVFATTKNLDLVLPIAPGTYKAYYGVTDNKTGVKFRKEFSLEVVNEINEGWLLMTDVNGNARVDMIAKGLTDEFSVVKDLLASTGSGLQLNGKPVMIYSYDTGPFSGPGINLPYAIYVGTDKSTDRLSPETFKWLSAYNIKNEIFGNPVPADFHADLVKKAGFWRSYMISNGDAYLYDRNNMARFSVPINYIDAEKKPFKIAPFIGNDEAADFALEPAIFYDVTNKRFIRHSGVGSCTLIPDPANKLFSFTTGKDLIYMEKVPFNGGEVFSILKDPGTLKQYLARFSAANNIQSYYDEIVATDFDKAQHITVSPDLGYIFYSVDGKLYEYDMSLKTTKLMFDKGAQKISLIKFEAYHNYIKYTTRSKLIVCSYDPSLAEGVNGKMERFTVPTGNGNLVLFDSYSGFGKVVSLHYRER</sequence>
<evidence type="ECO:0008006" key="3">
    <source>
        <dbReference type="Google" id="ProtNLM"/>
    </source>
</evidence>
<dbReference type="AlphaFoldDB" id="A0A2S5A7U2"/>
<keyword evidence="2" id="KW-1185">Reference proteome</keyword>